<sequence>KYDEFKKLTFDSLTAKELHPKQRNTWLVEAVNSGFASENLEEVEGNLRTIDWLIMAGASASQKCCDPTRSRCFSMCDRGNGKELNVWYDGKSAISYITSWQAKLQNELLNSNWSDELDYLDKALERIARASNTEKRPKVLIDEGILENWERCLRATCSHDLTLDTADGPVTAHAVILKEASPVIKAMLGSPMKEQETQHVQVKDSPKAGVSLFLETLYTCSTSTEPDYHTVLSALDLAHRWQVHVVVAILTDLLGTMITEESFPPIAEHAALKGLEPLKKACRRFGHDSWVIQQQLKKGRLSRVVRELLLQEAAGTARSVRKRKLL</sequence>
<dbReference type="SMART" id="SM00225">
    <property type="entry name" value="BTB"/>
    <property type="match status" value="1"/>
</dbReference>
<protein>
    <submittedName>
        <fullName evidence="2">BTB and MATH domain-containing protein 42</fullName>
    </submittedName>
</protein>
<evidence type="ECO:0000259" key="1">
    <source>
        <dbReference type="PROSITE" id="PS50097"/>
    </source>
</evidence>
<proteinExistence type="predicted"/>
<feature type="domain" description="BTB" evidence="1">
    <location>
        <begin position="159"/>
        <end position="226"/>
    </location>
</feature>
<gene>
    <name evidence="2" type="ORF">SCF082_LOCUS41377</name>
</gene>
<name>A0ABP0QHV4_9DINO</name>
<dbReference type="Pfam" id="PF00651">
    <property type="entry name" value="BTB"/>
    <property type="match status" value="1"/>
</dbReference>
<comment type="caution">
    <text evidence="2">The sequence shown here is derived from an EMBL/GenBank/DDBJ whole genome shotgun (WGS) entry which is preliminary data.</text>
</comment>
<dbReference type="PROSITE" id="PS50097">
    <property type="entry name" value="BTB"/>
    <property type="match status" value="1"/>
</dbReference>
<dbReference type="InterPro" id="IPR044714">
    <property type="entry name" value="AtSIBP1-like"/>
</dbReference>
<dbReference type="SUPFAM" id="SSF54695">
    <property type="entry name" value="POZ domain"/>
    <property type="match status" value="1"/>
</dbReference>
<evidence type="ECO:0000313" key="3">
    <source>
        <dbReference type="Proteomes" id="UP001642464"/>
    </source>
</evidence>
<dbReference type="PANTHER" id="PTHR46672">
    <property type="entry name" value="OS08G0495500 PROTEIN-RELATED"/>
    <property type="match status" value="1"/>
</dbReference>
<dbReference type="InterPro" id="IPR011333">
    <property type="entry name" value="SKP1/BTB/POZ_sf"/>
</dbReference>
<accession>A0ABP0QHV4</accession>
<evidence type="ECO:0000313" key="2">
    <source>
        <dbReference type="EMBL" id="CAK9087529.1"/>
    </source>
</evidence>
<dbReference type="PANTHER" id="PTHR46672:SF8">
    <property type="entry name" value="BTB DOMAIN-CONTAINING PROTEIN"/>
    <property type="match status" value="1"/>
</dbReference>
<reference evidence="2 3" key="1">
    <citation type="submission" date="2024-02" db="EMBL/GenBank/DDBJ databases">
        <authorList>
            <person name="Chen Y."/>
            <person name="Shah S."/>
            <person name="Dougan E. K."/>
            <person name="Thang M."/>
            <person name="Chan C."/>
        </authorList>
    </citation>
    <scope>NUCLEOTIDE SEQUENCE [LARGE SCALE GENOMIC DNA]</scope>
</reference>
<feature type="non-terminal residue" evidence="2">
    <location>
        <position position="1"/>
    </location>
</feature>
<keyword evidence="3" id="KW-1185">Reference proteome</keyword>
<dbReference type="EMBL" id="CAXAMM010039577">
    <property type="protein sequence ID" value="CAK9087529.1"/>
    <property type="molecule type" value="Genomic_DNA"/>
</dbReference>
<dbReference type="InterPro" id="IPR000210">
    <property type="entry name" value="BTB/POZ_dom"/>
</dbReference>
<dbReference type="CDD" id="cd18186">
    <property type="entry name" value="BTB_POZ_ZBTB_KLHL-like"/>
    <property type="match status" value="1"/>
</dbReference>
<dbReference type="Gene3D" id="3.30.710.10">
    <property type="entry name" value="Potassium Channel Kv1.1, Chain A"/>
    <property type="match status" value="1"/>
</dbReference>
<dbReference type="Proteomes" id="UP001642464">
    <property type="component" value="Unassembled WGS sequence"/>
</dbReference>
<organism evidence="2 3">
    <name type="scientific">Durusdinium trenchii</name>
    <dbReference type="NCBI Taxonomy" id="1381693"/>
    <lineage>
        <taxon>Eukaryota</taxon>
        <taxon>Sar</taxon>
        <taxon>Alveolata</taxon>
        <taxon>Dinophyceae</taxon>
        <taxon>Suessiales</taxon>
        <taxon>Symbiodiniaceae</taxon>
        <taxon>Durusdinium</taxon>
    </lineage>
</organism>